<dbReference type="EMBL" id="PKMF04000037">
    <property type="protein sequence ID" value="KAK7856406.1"/>
    <property type="molecule type" value="Genomic_DNA"/>
</dbReference>
<evidence type="ECO:0000256" key="1">
    <source>
        <dbReference type="SAM" id="SignalP"/>
    </source>
</evidence>
<evidence type="ECO:0000313" key="2">
    <source>
        <dbReference type="EMBL" id="KAK7856406.1"/>
    </source>
</evidence>
<keyword evidence="1" id="KW-0732">Signal</keyword>
<reference evidence="2 3" key="1">
    <citation type="journal article" date="2018" name="Sci. Data">
        <title>The draft genome sequence of cork oak.</title>
        <authorList>
            <person name="Ramos A.M."/>
            <person name="Usie A."/>
            <person name="Barbosa P."/>
            <person name="Barros P.M."/>
            <person name="Capote T."/>
            <person name="Chaves I."/>
            <person name="Simoes F."/>
            <person name="Abreu I."/>
            <person name="Carrasquinho I."/>
            <person name="Faro C."/>
            <person name="Guimaraes J.B."/>
            <person name="Mendonca D."/>
            <person name="Nobrega F."/>
            <person name="Rodrigues L."/>
            <person name="Saibo N.J.M."/>
            <person name="Varela M.C."/>
            <person name="Egas C."/>
            <person name="Matos J."/>
            <person name="Miguel C.M."/>
            <person name="Oliveira M.M."/>
            <person name="Ricardo C.P."/>
            <person name="Goncalves S."/>
        </authorList>
    </citation>
    <scope>NUCLEOTIDE SEQUENCE [LARGE SCALE GENOMIC DNA]</scope>
    <source>
        <strain evidence="3">cv. HL8</strain>
    </source>
</reference>
<sequence>MEIHICFILWMLCAIFVHGQLQQGFISIDCGSSQYFYLDIDTGISYAGFISIDCGSSQNFTYQDPDTGIFYAPDEAFIDNKLMLS</sequence>
<dbReference type="Proteomes" id="UP000237347">
    <property type="component" value="Unassembled WGS sequence"/>
</dbReference>
<accession>A0AAW0LZQ0</accession>
<evidence type="ECO:0000313" key="3">
    <source>
        <dbReference type="Proteomes" id="UP000237347"/>
    </source>
</evidence>
<feature type="signal peptide" evidence="1">
    <location>
        <begin position="1"/>
        <end position="19"/>
    </location>
</feature>
<dbReference type="AlphaFoldDB" id="A0AAW0LZQ0"/>
<comment type="caution">
    <text evidence="2">The sequence shown here is derived from an EMBL/GenBank/DDBJ whole genome shotgun (WGS) entry which is preliminary data.</text>
</comment>
<name>A0AAW0LZQ0_QUESU</name>
<proteinExistence type="predicted"/>
<protein>
    <submittedName>
        <fullName evidence="2">Lrr receptor-like serine/threonine-protein kinase</fullName>
    </submittedName>
</protein>
<gene>
    <name evidence="2" type="ORF">CFP56_023680</name>
</gene>
<keyword evidence="3" id="KW-1185">Reference proteome</keyword>
<organism evidence="2 3">
    <name type="scientific">Quercus suber</name>
    <name type="common">Cork oak</name>
    <dbReference type="NCBI Taxonomy" id="58331"/>
    <lineage>
        <taxon>Eukaryota</taxon>
        <taxon>Viridiplantae</taxon>
        <taxon>Streptophyta</taxon>
        <taxon>Embryophyta</taxon>
        <taxon>Tracheophyta</taxon>
        <taxon>Spermatophyta</taxon>
        <taxon>Magnoliopsida</taxon>
        <taxon>eudicotyledons</taxon>
        <taxon>Gunneridae</taxon>
        <taxon>Pentapetalae</taxon>
        <taxon>rosids</taxon>
        <taxon>fabids</taxon>
        <taxon>Fagales</taxon>
        <taxon>Fagaceae</taxon>
        <taxon>Quercus</taxon>
    </lineage>
</organism>
<dbReference type="GO" id="GO:0016301">
    <property type="term" value="F:kinase activity"/>
    <property type="evidence" value="ECO:0007669"/>
    <property type="project" value="UniProtKB-KW"/>
</dbReference>
<feature type="chain" id="PRO_5043396160" evidence="1">
    <location>
        <begin position="20"/>
        <end position="85"/>
    </location>
</feature>